<keyword evidence="7" id="KW-0186">Copper</keyword>
<dbReference type="PROSITE" id="PS00498">
    <property type="entry name" value="TYROSINASE_2"/>
    <property type="match status" value="1"/>
</dbReference>
<evidence type="ECO:0000256" key="6">
    <source>
        <dbReference type="ARBA" id="ARBA00023002"/>
    </source>
</evidence>
<dbReference type="PRINTS" id="PR00187">
    <property type="entry name" value="HAEMOCYANIN"/>
</dbReference>
<dbReference type="Pfam" id="PF03722">
    <property type="entry name" value="Hemocyanin_N"/>
    <property type="match status" value="1"/>
</dbReference>
<dbReference type="Pfam" id="PF03723">
    <property type="entry name" value="Hemocyanin_C"/>
    <property type="match status" value="1"/>
</dbReference>
<dbReference type="InterPro" id="IPR036697">
    <property type="entry name" value="Hemocyanin_N_sf"/>
</dbReference>
<dbReference type="InterPro" id="IPR000896">
    <property type="entry name" value="Hemocyanin/hexamerin_mid_dom"/>
</dbReference>
<dbReference type="InterPro" id="IPR005203">
    <property type="entry name" value="Hemocyanin_C"/>
</dbReference>
<evidence type="ECO:0000256" key="3">
    <source>
        <dbReference type="ARBA" id="ARBA00009928"/>
    </source>
</evidence>
<sequence length="771" mass="87816">MSGAVTCSLLLQYPHPAYSKGLESPADHRIFKQVFLVFSCGGTTSCQLLPENSIKVSAGMNPASLLQSSQWENIQFKMSRPAQPKDILLMFDRPTEPIFMPKGDNNNVAFDVPPALLDNRVNADSGLVNRLGAGEADEHVQVRTIALPDLTVPQLLSREQNFSLFIPLHRQAAGRLIEILMGMRNIDDLVSMSAACRERVNPYLFNYALSVAILHRPDTRNLQVPPLLEAFPDKFVDGAIFNKARRESEIFLSGSRQPLEIPLDYTASDLDIEHRIAYFREDPGINLHHWHWHLVYPFTGPRNIVDKDRRGEIFYYMHQQIIARYNFERLSNKLARVKRLLNWREPIPEGYFPKLDSLVASRVWPSRHSNAVMRDVNRELDQLQVDIADCERWRDRFYDAIHQGSVLMPNGNRELLTEEKGIDVLGNLLEASILSPNMNVYGDLHNMGHVLLGLCHDPDGRNLETFSTIADPATSMRDPVFFRLHAFVDDIFQEHKSTLPRYDVNRLGYNGITVRSVDIETPGAPKNELRTFWKKDDVDLSRGMDFTPRGNVFARFTHLQHTDFVYKIQVENSTNGPKVGTVRIFLAPKFDERGVNMLFRDQRLLFIELDKFTVTLKPKSNMIERRSTDSSLTIPFERTFRNLQLNRPGGGAALDEFNFCGCGWPQHMLIPKGSPEGMPCELFVMISNFDGDKINQNTEGACADAAIFCGIRDKLYPDKRSMGYPFDRMPRDGVNTLQDFLTPNMSVRDVTIKFTNRTVGVQGGEEPNRLT</sequence>
<dbReference type="FunCoup" id="A0A2J7R7X9">
    <property type="interactions" value="15"/>
</dbReference>
<dbReference type="OrthoDB" id="8119704at2759"/>
<dbReference type="InterPro" id="IPR002227">
    <property type="entry name" value="Tyrosinase_Cu-bd"/>
</dbReference>
<dbReference type="PANTHER" id="PTHR11511:SF4">
    <property type="entry name" value="PHENOLOXIDASE 2-RELATED"/>
    <property type="match status" value="1"/>
</dbReference>
<keyword evidence="12" id="KW-1185">Reference proteome</keyword>
<evidence type="ECO:0000259" key="10">
    <source>
        <dbReference type="PROSITE" id="PS00498"/>
    </source>
</evidence>
<evidence type="ECO:0000313" key="11">
    <source>
        <dbReference type="EMBL" id="PNF36941.1"/>
    </source>
</evidence>
<comment type="cofactor">
    <cofactor evidence="1">
        <name>Cu(2+)</name>
        <dbReference type="ChEBI" id="CHEBI:29036"/>
    </cofactor>
</comment>
<keyword evidence="4" id="KW-0964">Secreted</keyword>
<comment type="similarity">
    <text evidence="3">Belongs to the tyrosinase family.</text>
</comment>
<evidence type="ECO:0000313" key="12">
    <source>
        <dbReference type="Proteomes" id="UP000235965"/>
    </source>
</evidence>
<dbReference type="SUPFAM" id="SSF48050">
    <property type="entry name" value="Hemocyanin, N-terminal domain"/>
    <property type="match status" value="1"/>
</dbReference>
<comment type="subcellular location">
    <subcellularLocation>
        <location evidence="2">Secreted</location>
    </subcellularLocation>
</comment>
<dbReference type="InterPro" id="IPR014756">
    <property type="entry name" value="Ig_E-set"/>
</dbReference>
<dbReference type="SUPFAM" id="SSF81296">
    <property type="entry name" value="E set domains"/>
    <property type="match status" value="1"/>
</dbReference>
<dbReference type="InParanoid" id="A0A2J7R7X9"/>
<protein>
    <submittedName>
        <fullName evidence="11">Phenoloxidase 2</fullName>
    </submittedName>
</protein>
<dbReference type="Gene3D" id="1.20.1370.10">
    <property type="entry name" value="Hemocyanin, N-terminal domain"/>
    <property type="match status" value="1"/>
</dbReference>
<comment type="caution">
    <text evidence="11">The sequence shown here is derived from an EMBL/GenBank/DDBJ whole genome shotgun (WGS) entry which is preliminary data.</text>
</comment>
<dbReference type="InterPro" id="IPR008922">
    <property type="entry name" value="Di-copper_centre_dom_sf"/>
</dbReference>
<accession>A0A2J7R7X9</accession>
<evidence type="ECO:0000256" key="5">
    <source>
        <dbReference type="ARBA" id="ARBA00022723"/>
    </source>
</evidence>
<dbReference type="FunFam" id="1.10.1280.10:FF:000004">
    <property type="entry name" value="Hemocyanin subunit 2"/>
    <property type="match status" value="1"/>
</dbReference>
<keyword evidence="9" id="KW-1015">Disulfide bond</keyword>
<reference evidence="11 12" key="1">
    <citation type="submission" date="2017-12" db="EMBL/GenBank/DDBJ databases">
        <title>Hemimetabolous genomes reveal molecular basis of termite eusociality.</title>
        <authorList>
            <person name="Harrison M.C."/>
            <person name="Jongepier E."/>
            <person name="Robertson H.M."/>
            <person name="Arning N."/>
            <person name="Bitard-Feildel T."/>
            <person name="Chao H."/>
            <person name="Childers C.P."/>
            <person name="Dinh H."/>
            <person name="Doddapaneni H."/>
            <person name="Dugan S."/>
            <person name="Gowin J."/>
            <person name="Greiner C."/>
            <person name="Han Y."/>
            <person name="Hu H."/>
            <person name="Hughes D.S.T."/>
            <person name="Huylmans A.-K."/>
            <person name="Kemena C."/>
            <person name="Kremer L.P.M."/>
            <person name="Lee S.L."/>
            <person name="Lopez-Ezquerra A."/>
            <person name="Mallet L."/>
            <person name="Monroy-Kuhn J.M."/>
            <person name="Moser A."/>
            <person name="Murali S.C."/>
            <person name="Muzny D.M."/>
            <person name="Otani S."/>
            <person name="Piulachs M.-D."/>
            <person name="Poelchau M."/>
            <person name="Qu J."/>
            <person name="Schaub F."/>
            <person name="Wada-Katsumata A."/>
            <person name="Worley K.C."/>
            <person name="Xie Q."/>
            <person name="Ylla G."/>
            <person name="Poulsen M."/>
            <person name="Gibbs R.A."/>
            <person name="Schal C."/>
            <person name="Richards S."/>
            <person name="Belles X."/>
            <person name="Korb J."/>
            <person name="Bornberg-Bauer E."/>
        </authorList>
    </citation>
    <scope>NUCLEOTIDE SEQUENCE [LARGE SCALE GENOMIC DNA]</scope>
    <source>
        <tissue evidence="11">Whole body</tissue>
    </source>
</reference>
<dbReference type="InterPro" id="IPR037020">
    <property type="entry name" value="Hemocyanin_C_sf"/>
</dbReference>
<gene>
    <name evidence="11" type="primary">PPO2_2</name>
    <name evidence="11" type="ORF">B7P43_G08076</name>
</gene>
<dbReference type="STRING" id="105785.A0A2J7R7X9"/>
<evidence type="ECO:0000256" key="8">
    <source>
        <dbReference type="ARBA" id="ARBA00023033"/>
    </source>
</evidence>
<dbReference type="FunFam" id="2.60.40.1520:FF:000001">
    <property type="entry name" value="Hemocyanin subunit 2"/>
    <property type="match status" value="1"/>
</dbReference>
<dbReference type="Gene3D" id="1.10.1280.10">
    <property type="entry name" value="Di-copper center containing domain from catechol oxidase"/>
    <property type="match status" value="1"/>
</dbReference>
<dbReference type="GO" id="GO:0006582">
    <property type="term" value="P:melanin metabolic process"/>
    <property type="evidence" value="ECO:0007669"/>
    <property type="project" value="UniProtKB-ARBA"/>
</dbReference>
<evidence type="ECO:0000256" key="4">
    <source>
        <dbReference type="ARBA" id="ARBA00022525"/>
    </source>
</evidence>
<dbReference type="PROSITE" id="PS00210">
    <property type="entry name" value="HEMOCYANIN_2"/>
    <property type="match status" value="1"/>
</dbReference>
<dbReference type="InterPro" id="IPR013788">
    <property type="entry name" value="Hemocyanin/hexamerin"/>
</dbReference>
<organism evidence="11 12">
    <name type="scientific">Cryptotermes secundus</name>
    <dbReference type="NCBI Taxonomy" id="105785"/>
    <lineage>
        <taxon>Eukaryota</taxon>
        <taxon>Metazoa</taxon>
        <taxon>Ecdysozoa</taxon>
        <taxon>Arthropoda</taxon>
        <taxon>Hexapoda</taxon>
        <taxon>Insecta</taxon>
        <taxon>Pterygota</taxon>
        <taxon>Neoptera</taxon>
        <taxon>Polyneoptera</taxon>
        <taxon>Dictyoptera</taxon>
        <taxon>Blattodea</taxon>
        <taxon>Blattoidea</taxon>
        <taxon>Termitoidae</taxon>
        <taxon>Kalotermitidae</taxon>
        <taxon>Cryptotermitinae</taxon>
        <taxon>Cryptotermes</taxon>
    </lineage>
</organism>
<evidence type="ECO:0000256" key="7">
    <source>
        <dbReference type="ARBA" id="ARBA00023008"/>
    </source>
</evidence>
<dbReference type="GO" id="GO:0005576">
    <property type="term" value="C:extracellular region"/>
    <property type="evidence" value="ECO:0007669"/>
    <property type="project" value="UniProtKB-SubCell"/>
</dbReference>
<dbReference type="AlphaFoldDB" id="A0A2J7R7X9"/>
<dbReference type="GO" id="GO:0004503">
    <property type="term" value="F:tyrosinase activity"/>
    <property type="evidence" value="ECO:0007669"/>
    <property type="project" value="UniProtKB-ARBA"/>
</dbReference>
<evidence type="ECO:0000256" key="1">
    <source>
        <dbReference type="ARBA" id="ARBA00001973"/>
    </source>
</evidence>
<evidence type="ECO:0000256" key="9">
    <source>
        <dbReference type="ARBA" id="ARBA00023157"/>
    </source>
</evidence>
<dbReference type="Pfam" id="PF00372">
    <property type="entry name" value="Hemocyanin_M"/>
    <property type="match status" value="1"/>
</dbReference>
<dbReference type="PANTHER" id="PTHR11511">
    <property type="entry name" value="LARVAL STORAGE PROTEIN/PHENOLOXIDASE"/>
    <property type="match status" value="1"/>
</dbReference>
<keyword evidence="6" id="KW-0560">Oxidoreductase</keyword>
<evidence type="ECO:0000256" key="2">
    <source>
        <dbReference type="ARBA" id="ARBA00004613"/>
    </source>
</evidence>
<keyword evidence="5" id="KW-0479">Metal-binding</keyword>
<dbReference type="Proteomes" id="UP000235965">
    <property type="component" value="Unassembled WGS sequence"/>
</dbReference>
<dbReference type="SUPFAM" id="SSF48056">
    <property type="entry name" value="Di-copper centre-containing domain"/>
    <property type="match status" value="1"/>
</dbReference>
<dbReference type="Gene3D" id="2.60.40.1520">
    <property type="entry name" value="Hemocyanin, C-terminal domain"/>
    <property type="match status" value="1"/>
</dbReference>
<keyword evidence="8" id="KW-0503">Monooxygenase</keyword>
<proteinExistence type="inferred from homology"/>
<dbReference type="EMBL" id="NEVH01006723">
    <property type="protein sequence ID" value="PNF36941.1"/>
    <property type="molecule type" value="Genomic_DNA"/>
</dbReference>
<feature type="domain" description="Tyrosinase copper-binding" evidence="10">
    <location>
        <begin position="478"/>
        <end position="489"/>
    </location>
</feature>
<name>A0A2J7R7X9_9NEOP</name>
<dbReference type="InterPro" id="IPR005204">
    <property type="entry name" value="Hemocyanin_N"/>
</dbReference>
<dbReference type="GO" id="GO:0046872">
    <property type="term" value="F:metal ion binding"/>
    <property type="evidence" value="ECO:0007669"/>
    <property type="project" value="UniProtKB-KW"/>
</dbReference>